<dbReference type="AlphaFoldDB" id="A0A0R3VXX5"/>
<dbReference type="Proteomes" id="UP000282613">
    <property type="component" value="Unassembled WGS sequence"/>
</dbReference>
<reference evidence="3" key="1">
    <citation type="submission" date="2017-02" db="UniProtKB">
        <authorList>
            <consortium name="WormBaseParasite"/>
        </authorList>
    </citation>
    <scope>IDENTIFICATION</scope>
</reference>
<keyword evidence="2" id="KW-1185">Reference proteome</keyword>
<name>A0A0R3VXX5_TAEAS</name>
<sequence>MKCGQEVGVVACTSLNWRCLPIHGIISYDALEHALVVDRNEQAKILQIPNPTDADGGKEPSSYHLAIQNPFLR</sequence>
<evidence type="ECO:0000313" key="3">
    <source>
        <dbReference type="WBParaSite" id="TASK_0000226901-mRNA-1"/>
    </source>
</evidence>
<organism evidence="3">
    <name type="scientific">Taenia asiatica</name>
    <name type="common">Asian tapeworm</name>
    <dbReference type="NCBI Taxonomy" id="60517"/>
    <lineage>
        <taxon>Eukaryota</taxon>
        <taxon>Metazoa</taxon>
        <taxon>Spiralia</taxon>
        <taxon>Lophotrochozoa</taxon>
        <taxon>Platyhelminthes</taxon>
        <taxon>Cestoda</taxon>
        <taxon>Eucestoda</taxon>
        <taxon>Cyclophyllidea</taxon>
        <taxon>Taeniidae</taxon>
        <taxon>Taenia</taxon>
    </lineage>
</organism>
<protein>
    <submittedName>
        <fullName evidence="3">CN hydrolase domain-containing protein</fullName>
    </submittedName>
</protein>
<gene>
    <name evidence="1" type="ORF">TASK_LOCUS2270</name>
</gene>
<evidence type="ECO:0000313" key="2">
    <source>
        <dbReference type="Proteomes" id="UP000282613"/>
    </source>
</evidence>
<dbReference type="WBParaSite" id="TASK_0000226901-mRNA-1">
    <property type="protein sequence ID" value="TASK_0000226901-mRNA-1"/>
    <property type="gene ID" value="TASK_0000226901"/>
</dbReference>
<proteinExistence type="predicted"/>
<accession>A0A0R3VXX5</accession>
<dbReference type="EMBL" id="UYRS01001336">
    <property type="protein sequence ID" value="VDK24706.1"/>
    <property type="molecule type" value="Genomic_DNA"/>
</dbReference>
<evidence type="ECO:0000313" key="1">
    <source>
        <dbReference type="EMBL" id="VDK24706.1"/>
    </source>
</evidence>
<reference evidence="1 2" key="2">
    <citation type="submission" date="2018-11" db="EMBL/GenBank/DDBJ databases">
        <authorList>
            <consortium name="Pathogen Informatics"/>
        </authorList>
    </citation>
    <scope>NUCLEOTIDE SEQUENCE [LARGE SCALE GENOMIC DNA]</scope>
</reference>